<dbReference type="AlphaFoldDB" id="A0AAV2AXS0"/>
<accession>A0AAV2AXS0</accession>
<keyword evidence="2" id="KW-1185">Reference proteome</keyword>
<gene>
    <name evidence="1" type="ORF">LARSCL_LOCUS15574</name>
</gene>
<organism evidence="1 2">
    <name type="scientific">Larinioides sclopetarius</name>
    <dbReference type="NCBI Taxonomy" id="280406"/>
    <lineage>
        <taxon>Eukaryota</taxon>
        <taxon>Metazoa</taxon>
        <taxon>Ecdysozoa</taxon>
        <taxon>Arthropoda</taxon>
        <taxon>Chelicerata</taxon>
        <taxon>Arachnida</taxon>
        <taxon>Araneae</taxon>
        <taxon>Araneomorphae</taxon>
        <taxon>Entelegynae</taxon>
        <taxon>Araneoidea</taxon>
        <taxon>Araneidae</taxon>
        <taxon>Larinioides</taxon>
    </lineage>
</organism>
<sequence>MTGNVTRCIVVLWLLKFLFTSRLNTSFRLF</sequence>
<name>A0AAV2AXS0_9ARAC</name>
<evidence type="ECO:0000313" key="1">
    <source>
        <dbReference type="EMBL" id="CAL1288820.1"/>
    </source>
</evidence>
<evidence type="ECO:0000313" key="2">
    <source>
        <dbReference type="Proteomes" id="UP001497382"/>
    </source>
</evidence>
<reference evidence="1 2" key="1">
    <citation type="submission" date="2024-04" db="EMBL/GenBank/DDBJ databases">
        <authorList>
            <person name="Rising A."/>
            <person name="Reimegard J."/>
            <person name="Sonavane S."/>
            <person name="Akerstrom W."/>
            <person name="Nylinder S."/>
            <person name="Hedman E."/>
            <person name="Kallberg Y."/>
        </authorList>
    </citation>
    <scope>NUCLEOTIDE SEQUENCE [LARGE SCALE GENOMIC DNA]</scope>
</reference>
<comment type="caution">
    <text evidence="1">The sequence shown here is derived from an EMBL/GenBank/DDBJ whole genome shotgun (WGS) entry which is preliminary data.</text>
</comment>
<protein>
    <submittedName>
        <fullName evidence="1">Uncharacterized protein</fullName>
    </submittedName>
</protein>
<dbReference type="Proteomes" id="UP001497382">
    <property type="component" value="Unassembled WGS sequence"/>
</dbReference>
<proteinExistence type="predicted"/>
<dbReference type="EMBL" id="CAXIEN010000238">
    <property type="protein sequence ID" value="CAL1288820.1"/>
    <property type="molecule type" value="Genomic_DNA"/>
</dbReference>